<keyword evidence="2" id="KW-1185">Reference proteome</keyword>
<evidence type="ECO:0000313" key="1">
    <source>
        <dbReference type="EMBL" id="KAK8993750.1"/>
    </source>
</evidence>
<comment type="caution">
    <text evidence="1">The sequence shown here is derived from an EMBL/GenBank/DDBJ whole genome shotgun (WGS) entry which is preliminary data.</text>
</comment>
<proteinExistence type="predicted"/>
<protein>
    <submittedName>
        <fullName evidence="1">Uncharacterized protein</fullName>
    </submittedName>
</protein>
<sequence>MNYPPLHHLHPRGMLVMISEAQSLTPGGPDPIHNLNPLTVNDFIVKRRTPGGLDPIHNPSPPPVNDFIVYQLSNYQNIHHRPAISCTIHINQLIINL</sequence>
<evidence type="ECO:0000313" key="2">
    <source>
        <dbReference type="Proteomes" id="UP001396334"/>
    </source>
</evidence>
<gene>
    <name evidence="1" type="ORF">V6N11_007970</name>
</gene>
<dbReference type="Proteomes" id="UP001396334">
    <property type="component" value="Unassembled WGS sequence"/>
</dbReference>
<organism evidence="1 2">
    <name type="scientific">Hibiscus sabdariffa</name>
    <name type="common">roselle</name>
    <dbReference type="NCBI Taxonomy" id="183260"/>
    <lineage>
        <taxon>Eukaryota</taxon>
        <taxon>Viridiplantae</taxon>
        <taxon>Streptophyta</taxon>
        <taxon>Embryophyta</taxon>
        <taxon>Tracheophyta</taxon>
        <taxon>Spermatophyta</taxon>
        <taxon>Magnoliopsida</taxon>
        <taxon>eudicotyledons</taxon>
        <taxon>Gunneridae</taxon>
        <taxon>Pentapetalae</taxon>
        <taxon>rosids</taxon>
        <taxon>malvids</taxon>
        <taxon>Malvales</taxon>
        <taxon>Malvaceae</taxon>
        <taxon>Malvoideae</taxon>
        <taxon>Hibiscus</taxon>
    </lineage>
</organism>
<name>A0ABR2PZW4_9ROSI</name>
<reference evidence="1 2" key="1">
    <citation type="journal article" date="2024" name="G3 (Bethesda)">
        <title>Genome assembly of Hibiscus sabdariffa L. provides insights into metabolisms of medicinal natural products.</title>
        <authorList>
            <person name="Kim T."/>
        </authorList>
    </citation>
    <scope>NUCLEOTIDE SEQUENCE [LARGE SCALE GENOMIC DNA]</scope>
    <source>
        <strain evidence="1">TK-2024</strain>
        <tissue evidence="1">Old leaves</tissue>
    </source>
</reference>
<accession>A0ABR2PZW4</accession>
<dbReference type="EMBL" id="JBBPBN010000048">
    <property type="protein sequence ID" value="KAK8993750.1"/>
    <property type="molecule type" value="Genomic_DNA"/>
</dbReference>